<keyword evidence="2" id="KW-0548">Nucleotidyltransferase</keyword>
<proteinExistence type="predicted"/>
<dbReference type="InterPro" id="IPR000477">
    <property type="entry name" value="RT_dom"/>
</dbReference>
<reference evidence="2 3" key="1">
    <citation type="journal article" date="2021" name="Elife">
        <title>Chloroplast acquisition without the gene transfer in kleptoplastic sea slugs, Plakobranchus ocellatus.</title>
        <authorList>
            <person name="Maeda T."/>
            <person name="Takahashi S."/>
            <person name="Yoshida T."/>
            <person name="Shimamura S."/>
            <person name="Takaki Y."/>
            <person name="Nagai Y."/>
            <person name="Toyoda A."/>
            <person name="Suzuki Y."/>
            <person name="Arimoto A."/>
            <person name="Ishii H."/>
            <person name="Satoh N."/>
            <person name="Nishiyama T."/>
            <person name="Hasebe M."/>
            <person name="Maruyama T."/>
            <person name="Minagawa J."/>
            <person name="Obokata J."/>
            <person name="Shigenobu S."/>
        </authorList>
    </citation>
    <scope>NUCLEOTIDE SEQUENCE [LARGE SCALE GENOMIC DNA]</scope>
</reference>
<dbReference type="EMBL" id="BLXT01002950">
    <property type="protein sequence ID" value="GFN99226.1"/>
    <property type="molecule type" value="Genomic_DNA"/>
</dbReference>
<evidence type="ECO:0000313" key="3">
    <source>
        <dbReference type="Proteomes" id="UP000735302"/>
    </source>
</evidence>
<protein>
    <submittedName>
        <fullName evidence="2">RNA-directed DNA polymerase from mobile element jockey</fullName>
    </submittedName>
</protein>
<keyword evidence="2" id="KW-0808">Transferase</keyword>
<dbReference type="Pfam" id="PF00078">
    <property type="entry name" value="RVT_1"/>
    <property type="match status" value="1"/>
</dbReference>
<accession>A0AAV3ZVX8</accession>
<dbReference type="PROSITE" id="PS50878">
    <property type="entry name" value="RT_POL"/>
    <property type="match status" value="1"/>
</dbReference>
<keyword evidence="3" id="KW-1185">Reference proteome</keyword>
<gene>
    <name evidence="2" type="ORF">PoB_002573200</name>
</gene>
<evidence type="ECO:0000259" key="1">
    <source>
        <dbReference type="PROSITE" id="PS50878"/>
    </source>
</evidence>
<dbReference type="SUPFAM" id="SSF56672">
    <property type="entry name" value="DNA/RNA polymerases"/>
    <property type="match status" value="1"/>
</dbReference>
<sequence>MEREVKWKNITNGMPQGGGLSPTLSLIYINDMKEQQARKVYPALYADDLALISTEEVVGIAKVCLQTRLYGITRRIDEYKLKINANKTTYTIVSLSTKKKKGQIVNEGHTLEKNNLTAHHMSI</sequence>
<dbReference type="Proteomes" id="UP000735302">
    <property type="component" value="Unassembled WGS sequence"/>
</dbReference>
<comment type="caution">
    <text evidence="2">The sequence shown here is derived from an EMBL/GenBank/DDBJ whole genome shotgun (WGS) entry which is preliminary data.</text>
</comment>
<name>A0AAV3ZVX8_9GAST</name>
<evidence type="ECO:0000313" key="2">
    <source>
        <dbReference type="EMBL" id="GFN99226.1"/>
    </source>
</evidence>
<dbReference type="GO" id="GO:0003964">
    <property type="term" value="F:RNA-directed DNA polymerase activity"/>
    <property type="evidence" value="ECO:0007669"/>
    <property type="project" value="UniProtKB-KW"/>
</dbReference>
<keyword evidence="2" id="KW-0695">RNA-directed DNA polymerase</keyword>
<dbReference type="InterPro" id="IPR043502">
    <property type="entry name" value="DNA/RNA_pol_sf"/>
</dbReference>
<dbReference type="AlphaFoldDB" id="A0AAV3ZVX8"/>
<organism evidence="2 3">
    <name type="scientific">Plakobranchus ocellatus</name>
    <dbReference type="NCBI Taxonomy" id="259542"/>
    <lineage>
        <taxon>Eukaryota</taxon>
        <taxon>Metazoa</taxon>
        <taxon>Spiralia</taxon>
        <taxon>Lophotrochozoa</taxon>
        <taxon>Mollusca</taxon>
        <taxon>Gastropoda</taxon>
        <taxon>Heterobranchia</taxon>
        <taxon>Euthyneura</taxon>
        <taxon>Panpulmonata</taxon>
        <taxon>Sacoglossa</taxon>
        <taxon>Placobranchoidea</taxon>
        <taxon>Plakobranchidae</taxon>
        <taxon>Plakobranchus</taxon>
    </lineage>
</organism>
<feature type="domain" description="Reverse transcriptase" evidence="1">
    <location>
        <begin position="1"/>
        <end position="111"/>
    </location>
</feature>